<dbReference type="EMBL" id="BJYM01000019">
    <property type="protein sequence ID" value="GEN89204.1"/>
    <property type="molecule type" value="Genomic_DNA"/>
</dbReference>
<comment type="caution">
    <text evidence="1">The sequence shown here is derived from an EMBL/GenBank/DDBJ whole genome shotgun (WGS) entry which is preliminary data.</text>
</comment>
<evidence type="ECO:0000313" key="2">
    <source>
        <dbReference type="Proteomes" id="UP000321558"/>
    </source>
</evidence>
<evidence type="ECO:0000313" key="1">
    <source>
        <dbReference type="EMBL" id="GEN89204.1"/>
    </source>
</evidence>
<sequence length="54" mass="5775">MSTLPNKSRRAVITALANEIVSLNLDHPTRVAIDGRSAAGKTTLSDELAEAIRE</sequence>
<name>A0A511ZP20_9BACI</name>
<dbReference type="Proteomes" id="UP000321558">
    <property type="component" value="Unassembled WGS sequence"/>
</dbReference>
<keyword evidence="2" id="KW-1185">Reference proteome</keyword>
<dbReference type="Gene3D" id="3.40.50.300">
    <property type="entry name" value="P-loop containing nucleotide triphosphate hydrolases"/>
    <property type="match status" value="1"/>
</dbReference>
<dbReference type="RefSeq" id="WP_186813712.1">
    <property type="nucleotide sequence ID" value="NZ_BJYM01000019.1"/>
</dbReference>
<dbReference type="SUPFAM" id="SSF52540">
    <property type="entry name" value="P-loop containing nucleoside triphosphate hydrolases"/>
    <property type="match status" value="1"/>
</dbReference>
<protein>
    <submittedName>
        <fullName evidence="1">Uncharacterized protein</fullName>
    </submittedName>
</protein>
<gene>
    <name evidence="1" type="ORF">OSO01_39430</name>
</gene>
<proteinExistence type="predicted"/>
<dbReference type="InterPro" id="IPR027417">
    <property type="entry name" value="P-loop_NTPase"/>
</dbReference>
<reference evidence="1 2" key="1">
    <citation type="submission" date="2019-07" db="EMBL/GenBank/DDBJ databases">
        <title>Whole genome shotgun sequence of Oceanobacillus sojae NBRC 105379.</title>
        <authorList>
            <person name="Hosoyama A."/>
            <person name="Uohara A."/>
            <person name="Ohji S."/>
            <person name="Ichikawa N."/>
        </authorList>
    </citation>
    <scope>NUCLEOTIDE SEQUENCE [LARGE SCALE GENOMIC DNA]</scope>
    <source>
        <strain evidence="1 2">NBRC 105379</strain>
    </source>
</reference>
<accession>A0A511ZP20</accession>
<dbReference type="AlphaFoldDB" id="A0A511ZP20"/>
<organism evidence="1 2">
    <name type="scientific">Oceanobacillus sojae</name>
    <dbReference type="NCBI Taxonomy" id="582851"/>
    <lineage>
        <taxon>Bacteria</taxon>
        <taxon>Bacillati</taxon>
        <taxon>Bacillota</taxon>
        <taxon>Bacilli</taxon>
        <taxon>Bacillales</taxon>
        <taxon>Bacillaceae</taxon>
        <taxon>Oceanobacillus</taxon>
    </lineage>
</organism>